<evidence type="ECO:0000313" key="2">
    <source>
        <dbReference type="Proteomes" id="UP001229421"/>
    </source>
</evidence>
<dbReference type="Proteomes" id="UP001229421">
    <property type="component" value="Unassembled WGS sequence"/>
</dbReference>
<dbReference type="AlphaFoldDB" id="A0AAD8L4S1"/>
<evidence type="ECO:0000313" key="1">
    <source>
        <dbReference type="EMBL" id="KAK1434244.1"/>
    </source>
</evidence>
<keyword evidence="2" id="KW-1185">Reference proteome</keyword>
<name>A0AAD8L4S1_TARER</name>
<gene>
    <name evidence="1" type="ORF">QVD17_11164</name>
</gene>
<protein>
    <submittedName>
        <fullName evidence="1">Uncharacterized protein</fullName>
    </submittedName>
</protein>
<dbReference type="EMBL" id="JAUHHV010000002">
    <property type="protein sequence ID" value="KAK1434244.1"/>
    <property type="molecule type" value="Genomic_DNA"/>
</dbReference>
<sequence length="86" mass="9265">MHAPSITKPQCTYGVLTSSCRLQVAQLSRDFNVYIPDLVFLGKSYGGYVGYRMAGEDGGGNGGDRSHDEVELLNEILALHGSFANV</sequence>
<comment type="caution">
    <text evidence="1">The sequence shown here is derived from an EMBL/GenBank/DDBJ whole genome shotgun (WGS) entry which is preliminary data.</text>
</comment>
<reference evidence="1" key="1">
    <citation type="journal article" date="2023" name="bioRxiv">
        <title>Improved chromosome-level genome assembly for marigold (Tagetes erecta).</title>
        <authorList>
            <person name="Jiang F."/>
            <person name="Yuan L."/>
            <person name="Wang S."/>
            <person name="Wang H."/>
            <person name="Xu D."/>
            <person name="Wang A."/>
            <person name="Fan W."/>
        </authorList>
    </citation>
    <scope>NUCLEOTIDE SEQUENCE</scope>
    <source>
        <strain evidence="1">WSJ</strain>
        <tissue evidence="1">Leaf</tissue>
    </source>
</reference>
<organism evidence="1 2">
    <name type="scientific">Tagetes erecta</name>
    <name type="common">African marigold</name>
    <dbReference type="NCBI Taxonomy" id="13708"/>
    <lineage>
        <taxon>Eukaryota</taxon>
        <taxon>Viridiplantae</taxon>
        <taxon>Streptophyta</taxon>
        <taxon>Embryophyta</taxon>
        <taxon>Tracheophyta</taxon>
        <taxon>Spermatophyta</taxon>
        <taxon>Magnoliopsida</taxon>
        <taxon>eudicotyledons</taxon>
        <taxon>Gunneridae</taxon>
        <taxon>Pentapetalae</taxon>
        <taxon>asterids</taxon>
        <taxon>campanulids</taxon>
        <taxon>Asterales</taxon>
        <taxon>Asteraceae</taxon>
        <taxon>Asteroideae</taxon>
        <taxon>Heliantheae alliance</taxon>
        <taxon>Tageteae</taxon>
        <taxon>Tagetes</taxon>
    </lineage>
</organism>
<proteinExistence type="predicted"/>
<accession>A0AAD8L4S1</accession>